<name>A0AA96EZA9_9FLAO</name>
<organism evidence="3">
    <name type="scientific">Flavobacterium capsici</name>
    <dbReference type="NCBI Taxonomy" id="3075618"/>
    <lineage>
        <taxon>Bacteria</taxon>
        <taxon>Pseudomonadati</taxon>
        <taxon>Bacteroidota</taxon>
        <taxon>Flavobacteriia</taxon>
        <taxon>Flavobacteriales</taxon>
        <taxon>Flavobacteriaceae</taxon>
        <taxon>Flavobacterium</taxon>
    </lineage>
</organism>
<evidence type="ECO:0000313" key="5">
    <source>
        <dbReference type="Proteomes" id="UP001304515"/>
    </source>
</evidence>
<proteinExistence type="predicted"/>
<evidence type="ECO:0008006" key="6">
    <source>
        <dbReference type="Google" id="ProtNLM"/>
    </source>
</evidence>
<feature type="compositionally biased region" description="Basic residues" evidence="1">
    <location>
        <begin position="129"/>
        <end position="142"/>
    </location>
</feature>
<dbReference type="EMBL" id="CP134890">
    <property type="protein sequence ID" value="WNM22281.1"/>
    <property type="molecule type" value="Genomic_DNA"/>
</dbReference>
<accession>A0AA96EZA9</accession>
<evidence type="ECO:0000313" key="3">
    <source>
        <dbReference type="EMBL" id="WNM18230.1"/>
    </source>
</evidence>
<dbReference type="Proteomes" id="UP001304515">
    <property type="component" value="Chromosome"/>
</dbReference>
<accession>A0AA96F1P1</accession>
<keyword evidence="5" id="KW-1185">Reference proteome</keyword>
<protein>
    <recommendedName>
        <fullName evidence="6">PBCV-specific basic adaptor domain-containing protein</fullName>
    </recommendedName>
</protein>
<feature type="region of interest" description="Disordered" evidence="1">
    <location>
        <begin position="116"/>
        <end position="142"/>
    </location>
</feature>
<evidence type="ECO:0000256" key="2">
    <source>
        <dbReference type="SAM" id="SignalP"/>
    </source>
</evidence>
<dbReference type="EMBL" id="CP134878">
    <property type="protein sequence ID" value="WNM18230.1"/>
    <property type="molecule type" value="Genomic_DNA"/>
</dbReference>
<feature type="signal peptide" evidence="2">
    <location>
        <begin position="1"/>
        <end position="21"/>
    </location>
</feature>
<sequence length="142" mass="16158">MKKLKYLVIVALFAMANTAQSQVSVNVNLGTPPVWAPANAVAVQYYYLPEIGVYYDVPAERYIYLRNGKWFRSAALPAQYRYYDLRHGRTVYLTDYRGNAPYTFYKTHKIKYGKPAGHSYAKKGNNGNHKGKSKGKGHGKKK</sequence>
<feature type="chain" id="PRO_5044705221" description="PBCV-specific basic adaptor domain-containing protein" evidence="2">
    <location>
        <begin position="22"/>
        <end position="142"/>
    </location>
</feature>
<evidence type="ECO:0000313" key="4">
    <source>
        <dbReference type="EMBL" id="WNM22281.1"/>
    </source>
</evidence>
<evidence type="ECO:0000256" key="1">
    <source>
        <dbReference type="SAM" id="MobiDB-lite"/>
    </source>
</evidence>
<keyword evidence="2" id="KW-0732">Signal</keyword>
<dbReference type="AlphaFoldDB" id="A0AA96EZA9"/>
<dbReference type="KEGG" id="fcj:RN605_02705"/>
<reference evidence="3 5" key="1">
    <citation type="submission" date="2023-09" db="EMBL/GenBank/DDBJ databases">
        <title>Flavobacterium sp. a novel bacteria isolate from Pepper rhizosphere.</title>
        <authorList>
            <person name="Peng Y."/>
            <person name="Lee J."/>
        </authorList>
    </citation>
    <scope>NUCLEOTIDE SEQUENCE</scope>
    <source>
        <strain evidence="3">PMR2A8</strain>
        <strain evidence="4 5">PMTSA4</strain>
    </source>
</reference>
<gene>
    <name evidence="4" type="ORF">RN605_02705</name>
    <name evidence="3" type="ORF">RN608_09405</name>
</gene>
<dbReference type="RefSeq" id="WP_313321980.1">
    <property type="nucleotide sequence ID" value="NZ_CP134878.1"/>
</dbReference>